<proteinExistence type="predicted"/>
<name>A0A7S9LSZ8_9RHOB</name>
<dbReference type="KEGG" id="poz:I0K15_01285"/>
<reference evidence="5 6" key="1">
    <citation type="submission" date="2020-11" db="EMBL/GenBank/DDBJ databases">
        <title>Description of Pontivivens ytuae sp. nov. isolated from deep sea sediment of Mariana Trench.</title>
        <authorList>
            <person name="Wang Z."/>
            <person name="Sun Q.-L."/>
            <person name="Xu X.-D."/>
            <person name="Tang Y.-Z."/>
            <person name="Zhang J."/>
        </authorList>
    </citation>
    <scope>NUCLEOTIDE SEQUENCE [LARGE SCALE GENOMIC DNA]</scope>
    <source>
        <strain evidence="5 6">MT2928</strain>
    </source>
</reference>
<evidence type="ECO:0000256" key="2">
    <source>
        <dbReference type="ARBA" id="ARBA00022729"/>
    </source>
</evidence>
<keyword evidence="6" id="KW-1185">Reference proteome</keyword>
<sequence>MNALLKGAAAAALALGLAGQAAAQDVTLRFQHFISNQGSVPKHFMIPWGEAIEAESDGRINFELYPSMQLGGAPPALYQQIADGVIDGGWFIPSYTPGRFPGSETFELPFMTSLSAEESSRAAWRFYEEFLADELSGVKVLAVHVHGPGIIHTGNTSVESLEDMAGLKLRGPSRQANALLESMGATPVGMPVPAFPEALSKGVVDGGVIPWEIVPALRVQELAESHTELGGERSMYNTFFVWAMNHDAYNALPDDLKAVIDANSGLETSAFAGRAMDTGDVPGRESAVGAGNTIVELSAEETARWADLADPLIEAWIAEANARNLPGQDMVDRARALMAEESGGSS</sequence>
<evidence type="ECO:0000256" key="4">
    <source>
        <dbReference type="SAM" id="SignalP"/>
    </source>
</evidence>
<keyword evidence="2 4" id="KW-0732">Signal</keyword>
<keyword evidence="3" id="KW-0574">Periplasm</keyword>
<dbReference type="Proteomes" id="UP000594800">
    <property type="component" value="Chromosome"/>
</dbReference>
<dbReference type="PANTHER" id="PTHR33376:SF15">
    <property type="entry name" value="BLL6794 PROTEIN"/>
    <property type="match status" value="1"/>
</dbReference>
<dbReference type="InterPro" id="IPR038404">
    <property type="entry name" value="TRAP_DctP_sf"/>
</dbReference>
<evidence type="ECO:0000256" key="3">
    <source>
        <dbReference type="ARBA" id="ARBA00022764"/>
    </source>
</evidence>
<dbReference type="CDD" id="cd13665">
    <property type="entry name" value="PBP2_TRAP_Dctp3_4"/>
    <property type="match status" value="1"/>
</dbReference>
<comment type="subcellular location">
    <subcellularLocation>
        <location evidence="1">Periplasm</location>
    </subcellularLocation>
</comment>
<dbReference type="AlphaFoldDB" id="A0A7S9LSZ8"/>
<dbReference type="NCBIfam" id="NF037995">
    <property type="entry name" value="TRAP_S1"/>
    <property type="match status" value="1"/>
</dbReference>
<feature type="signal peptide" evidence="4">
    <location>
        <begin position="1"/>
        <end position="23"/>
    </location>
</feature>
<dbReference type="PANTHER" id="PTHR33376">
    <property type="match status" value="1"/>
</dbReference>
<dbReference type="InterPro" id="IPR018389">
    <property type="entry name" value="DctP_fam"/>
</dbReference>
<dbReference type="GO" id="GO:0055085">
    <property type="term" value="P:transmembrane transport"/>
    <property type="evidence" value="ECO:0007669"/>
    <property type="project" value="InterPro"/>
</dbReference>
<dbReference type="Gene3D" id="3.40.190.170">
    <property type="entry name" value="Bacterial extracellular solute-binding protein, family 7"/>
    <property type="match status" value="1"/>
</dbReference>
<evidence type="ECO:0000313" key="5">
    <source>
        <dbReference type="EMBL" id="QPH54445.1"/>
    </source>
</evidence>
<gene>
    <name evidence="5" type="ORF">I0K15_01285</name>
</gene>
<evidence type="ECO:0000313" key="6">
    <source>
        <dbReference type="Proteomes" id="UP000594800"/>
    </source>
</evidence>
<protein>
    <submittedName>
        <fullName evidence="5">TRAP transporter substrate-binding protein</fullName>
    </submittedName>
</protein>
<dbReference type="GO" id="GO:0042597">
    <property type="term" value="C:periplasmic space"/>
    <property type="evidence" value="ECO:0007669"/>
    <property type="project" value="UniProtKB-SubCell"/>
</dbReference>
<dbReference type="EMBL" id="CP064942">
    <property type="protein sequence ID" value="QPH54445.1"/>
    <property type="molecule type" value="Genomic_DNA"/>
</dbReference>
<accession>A0A7S9LSZ8</accession>
<dbReference type="RefSeq" id="WP_196103654.1">
    <property type="nucleotide sequence ID" value="NZ_CP064942.1"/>
</dbReference>
<dbReference type="Pfam" id="PF03480">
    <property type="entry name" value="DctP"/>
    <property type="match status" value="1"/>
</dbReference>
<feature type="chain" id="PRO_5032445969" evidence="4">
    <location>
        <begin position="24"/>
        <end position="346"/>
    </location>
</feature>
<organism evidence="5 6">
    <name type="scientific">Pontivivens ytuae</name>
    <dbReference type="NCBI Taxonomy" id="2789856"/>
    <lineage>
        <taxon>Bacteria</taxon>
        <taxon>Pseudomonadati</taxon>
        <taxon>Pseudomonadota</taxon>
        <taxon>Alphaproteobacteria</taxon>
        <taxon>Rhodobacterales</taxon>
        <taxon>Paracoccaceae</taxon>
        <taxon>Pontivivens</taxon>
    </lineage>
</organism>
<evidence type="ECO:0000256" key="1">
    <source>
        <dbReference type="ARBA" id="ARBA00004418"/>
    </source>
</evidence>